<comment type="caution">
    <text evidence="1">The sequence shown here is derived from an EMBL/GenBank/DDBJ whole genome shotgun (WGS) entry which is preliminary data.</text>
</comment>
<protein>
    <recommendedName>
        <fullName evidence="3">Response regulatory domain-containing protein</fullName>
    </recommendedName>
</protein>
<reference evidence="1 2" key="1">
    <citation type="journal article" date="2016" name="Nat. Commun.">
        <title>Thousands of microbial genomes shed light on interconnected biogeochemical processes in an aquifer system.</title>
        <authorList>
            <person name="Anantharaman K."/>
            <person name="Brown C.T."/>
            <person name="Hug L.A."/>
            <person name="Sharon I."/>
            <person name="Castelle C.J."/>
            <person name="Probst A.J."/>
            <person name="Thomas B.C."/>
            <person name="Singh A."/>
            <person name="Wilkins M.J."/>
            <person name="Karaoz U."/>
            <person name="Brodie E.L."/>
            <person name="Williams K.H."/>
            <person name="Hubbard S.S."/>
            <person name="Banfield J.F."/>
        </authorList>
    </citation>
    <scope>NUCLEOTIDE SEQUENCE [LARGE SCALE GENOMIC DNA]</scope>
</reference>
<gene>
    <name evidence="1" type="ORF">A2114_02135</name>
</gene>
<sequence>MRILVIEDKQMHQDSARETLAGHDLTVLTSFDEAIDAMKDKVDETKVKSLLAEAGFTTEPVRPEKGDEEGWARWEAHFDAKHNAEEQAVIPLPYDVVLVDMMMPVARKTALGSGVHPYGEEVPYGFVLALRAALRGAKYVAMVTDTNHHKGAVSAAIDYIGDAYYSTMVPNFTINGAKCMFVHAPFVEDPALGVKCYNCVGGTACGYCRTPLTDGKCPECQRAGRTPELCNVCKGEGKHDTTVHERKDWGKVLADLTA</sequence>
<dbReference type="Gene3D" id="3.40.50.2300">
    <property type="match status" value="1"/>
</dbReference>
<name>A0A1G2Q977_9BACT</name>
<evidence type="ECO:0008006" key="3">
    <source>
        <dbReference type="Google" id="ProtNLM"/>
    </source>
</evidence>
<dbReference type="Proteomes" id="UP000176494">
    <property type="component" value="Unassembled WGS sequence"/>
</dbReference>
<dbReference type="AlphaFoldDB" id="A0A1G2Q977"/>
<dbReference type="EMBL" id="MHTG01000022">
    <property type="protein sequence ID" value="OHA57060.1"/>
    <property type="molecule type" value="Genomic_DNA"/>
</dbReference>
<accession>A0A1G2Q977</accession>
<organism evidence="1 2">
    <name type="scientific">Candidatus Vogelbacteria bacterium GWA1_51_14</name>
    <dbReference type="NCBI Taxonomy" id="1802435"/>
    <lineage>
        <taxon>Bacteria</taxon>
        <taxon>Candidatus Vogeliibacteriota</taxon>
    </lineage>
</organism>
<evidence type="ECO:0000313" key="1">
    <source>
        <dbReference type="EMBL" id="OHA57060.1"/>
    </source>
</evidence>
<evidence type="ECO:0000313" key="2">
    <source>
        <dbReference type="Proteomes" id="UP000176494"/>
    </source>
</evidence>
<proteinExistence type="predicted"/>